<evidence type="ECO:0000313" key="3">
    <source>
        <dbReference type="EMBL" id="KAK3735336.1"/>
    </source>
</evidence>
<keyword evidence="4" id="KW-1185">Reference proteome</keyword>
<proteinExistence type="predicted"/>
<gene>
    <name evidence="3" type="ORF">RRG08_019751</name>
</gene>
<feature type="transmembrane region" description="Helical" evidence="2">
    <location>
        <begin position="114"/>
        <end position="135"/>
    </location>
</feature>
<sequence length="136" mass="14414">MPALTSIVARSNNPTDPGSPAKLEGVCSLPWATSLRPSLRADARADVLSQRLVWIILSRSEELLDLLMGGSVWSLSAGEINQGKVSATSKACGACIDRSFDQTGAGLSVAKCGYLWLPVVTCGYFLLYVAICGYLC</sequence>
<evidence type="ECO:0000256" key="1">
    <source>
        <dbReference type="SAM" id="MobiDB-lite"/>
    </source>
</evidence>
<name>A0AAE0Y8T9_9GAST</name>
<keyword evidence="2" id="KW-0472">Membrane</keyword>
<evidence type="ECO:0000313" key="4">
    <source>
        <dbReference type="Proteomes" id="UP001283361"/>
    </source>
</evidence>
<keyword evidence="2" id="KW-1133">Transmembrane helix</keyword>
<dbReference type="AlphaFoldDB" id="A0AAE0Y8T9"/>
<comment type="caution">
    <text evidence="3">The sequence shown here is derived from an EMBL/GenBank/DDBJ whole genome shotgun (WGS) entry which is preliminary data.</text>
</comment>
<dbReference type="EMBL" id="JAWDGP010006800">
    <property type="protein sequence ID" value="KAK3735336.1"/>
    <property type="molecule type" value="Genomic_DNA"/>
</dbReference>
<accession>A0AAE0Y8T9</accession>
<protein>
    <submittedName>
        <fullName evidence="3">Uncharacterized protein</fullName>
    </submittedName>
</protein>
<evidence type="ECO:0000256" key="2">
    <source>
        <dbReference type="SAM" id="Phobius"/>
    </source>
</evidence>
<reference evidence="3" key="1">
    <citation type="journal article" date="2023" name="G3 (Bethesda)">
        <title>A reference genome for the long-term kleptoplast-retaining sea slug Elysia crispata morphotype clarki.</title>
        <authorList>
            <person name="Eastman K.E."/>
            <person name="Pendleton A.L."/>
            <person name="Shaikh M.A."/>
            <person name="Suttiyut T."/>
            <person name="Ogas R."/>
            <person name="Tomko P."/>
            <person name="Gavelis G."/>
            <person name="Widhalm J.R."/>
            <person name="Wisecaver J.H."/>
        </authorList>
    </citation>
    <scope>NUCLEOTIDE SEQUENCE</scope>
    <source>
        <strain evidence="3">ECLA1</strain>
    </source>
</reference>
<feature type="region of interest" description="Disordered" evidence="1">
    <location>
        <begin position="1"/>
        <end position="21"/>
    </location>
</feature>
<organism evidence="3 4">
    <name type="scientific">Elysia crispata</name>
    <name type="common">lettuce slug</name>
    <dbReference type="NCBI Taxonomy" id="231223"/>
    <lineage>
        <taxon>Eukaryota</taxon>
        <taxon>Metazoa</taxon>
        <taxon>Spiralia</taxon>
        <taxon>Lophotrochozoa</taxon>
        <taxon>Mollusca</taxon>
        <taxon>Gastropoda</taxon>
        <taxon>Heterobranchia</taxon>
        <taxon>Euthyneura</taxon>
        <taxon>Panpulmonata</taxon>
        <taxon>Sacoglossa</taxon>
        <taxon>Placobranchoidea</taxon>
        <taxon>Plakobranchidae</taxon>
        <taxon>Elysia</taxon>
    </lineage>
</organism>
<dbReference type="Proteomes" id="UP001283361">
    <property type="component" value="Unassembled WGS sequence"/>
</dbReference>
<keyword evidence="2" id="KW-0812">Transmembrane</keyword>